<dbReference type="InterPro" id="IPR003660">
    <property type="entry name" value="HAMP_dom"/>
</dbReference>
<evidence type="ECO:0000313" key="15">
    <source>
        <dbReference type="EMBL" id="PQD96294.1"/>
    </source>
</evidence>
<comment type="catalytic activity">
    <reaction evidence="1">
        <text>ATP + protein L-histidine = ADP + protein N-phospho-L-histidine.</text>
        <dbReference type="EC" id="2.7.13.3"/>
    </reaction>
</comment>
<dbReference type="FunFam" id="1.10.287.130:FF:000001">
    <property type="entry name" value="Two-component sensor histidine kinase"/>
    <property type="match status" value="1"/>
</dbReference>
<keyword evidence="6" id="KW-0808">Transferase</keyword>
<dbReference type="Gene3D" id="6.10.340.10">
    <property type="match status" value="1"/>
</dbReference>
<dbReference type="RefSeq" id="WP_104848721.1">
    <property type="nucleotide sequence ID" value="NZ_PKOZ01000002.1"/>
</dbReference>
<dbReference type="GO" id="GO:0005524">
    <property type="term" value="F:ATP binding"/>
    <property type="evidence" value="ECO:0007669"/>
    <property type="project" value="UniProtKB-KW"/>
</dbReference>
<dbReference type="InterPro" id="IPR050351">
    <property type="entry name" value="BphY/WalK/GraS-like"/>
</dbReference>
<evidence type="ECO:0000256" key="8">
    <source>
        <dbReference type="ARBA" id="ARBA00022777"/>
    </source>
</evidence>
<reference evidence="15 16" key="1">
    <citation type="submission" date="2017-12" db="EMBL/GenBank/DDBJ databases">
        <title>Taxonomic description and draft genome of Pradoshia cofamensis Gen. nov., sp. nov., a thermotolerant bacillale isolated from anterior gut of earthworm Eisenia fetida.</title>
        <authorList>
            <person name="Saha T."/>
            <person name="Chakraborty R."/>
        </authorList>
    </citation>
    <scope>NUCLEOTIDE SEQUENCE [LARGE SCALE GENOMIC DNA]</scope>
    <source>
        <strain evidence="15 16">EAG3</strain>
    </source>
</reference>
<dbReference type="Proteomes" id="UP000239663">
    <property type="component" value="Unassembled WGS sequence"/>
</dbReference>
<keyword evidence="16" id="KW-1185">Reference proteome</keyword>
<feature type="transmembrane region" description="Helical" evidence="12">
    <location>
        <begin position="153"/>
        <end position="181"/>
    </location>
</feature>
<evidence type="ECO:0000256" key="9">
    <source>
        <dbReference type="ARBA" id="ARBA00022840"/>
    </source>
</evidence>
<dbReference type="GO" id="GO:0000155">
    <property type="term" value="F:phosphorelay sensor kinase activity"/>
    <property type="evidence" value="ECO:0007669"/>
    <property type="project" value="InterPro"/>
</dbReference>
<keyword evidence="8 15" id="KW-0418">Kinase</keyword>
<dbReference type="InterPro" id="IPR004358">
    <property type="entry name" value="Sig_transdc_His_kin-like_C"/>
</dbReference>
<evidence type="ECO:0000313" key="16">
    <source>
        <dbReference type="Proteomes" id="UP000239663"/>
    </source>
</evidence>
<keyword evidence="11 12" id="KW-0472">Membrane</keyword>
<comment type="caution">
    <text evidence="15">The sequence shown here is derived from an EMBL/GenBank/DDBJ whole genome shotgun (WGS) entry which is preliminary data.</text>
</comment>
<evidence type="ECO:0000256" key="10">
    <source>
        <dbReference type="ARBA" id="ARBA00023012"/>
    </source>
</evidence>
<dbReference type="GO" id="GO:0004721">
    <property type="term" value="F:phosphoprotein phosphatase activity"/>
    <property type="evidence" value="ECO:0007669"/>
    <property type="project" value="TreeGrafter"/>
</dbReference>
<evidence type="ECO:0000256" key="3">
    <source>
        <dbReference type="ARBA" id="ARBA00012438"/>
    </source>
</evidence>
<dbReference type="PROSITE" id="PS50885">
    <property type="entry name" value="HAMP"/>
    <property type="match status" value="1"/>
</dbReference>
<dbReference type="InterPro" id="IPR003594">
    <property type="entry name" value="HATPase_dom"/>
</dbReference>
<keyword evidence="5" id="KW-0597">Phosphoprotein</keyword>
<evidence type="ECO:0000256" key="7">
    <source>
        <dbReference type="ARBA" id="ARBA00022741"/>
    </source>
</evidence>
<evidence type="ECO:0000256" key="2">
    <source>
        <dbReference type="ARBA" id="ARBA00004651"/>
    </source>
</evidence>
<evidence type="ECO:0000256" key="11">
    <source>
        <dbReference type="ARBA" id="ARBA00023136"/>
    </source>
</evidence>
<name>A0A2S7N2N8_9BACI</name>
<dbReference type="PANTHER" id="PTHR45453:SF1">
    <property type="entry name" value="PHOSPHATE REGULON SENSOR PROTEIN PHOR"/>
    <property type="match status" value="1"/>
</dbReference>
<gene>
    <name evidence="15" type="ORF">CYL18_06790</name>
</gene>
<evidence type="ECO:0000259" key="14">
    <source>
        <dbReference type="PROSITE" id="PS50885"/>
    </source>
</evidence>
<dbReference type="EC" id="2.7.13.3" evidence="3"/>
<dbReference type="FunFam" id="3.30.565.10:FF:000006">
    <property type="entry name" value="Sensor histidine kinase WalK"/>
    <property type="match status" value="1"/>
</dbReference>
<dbReference type="Pfam" id="PF00512">
    <property type="entry name" value="HisKA"/>
    <property type="match status" value="1"/>
</dbReference>
<keyword evidence="9" id="KW-0067">ATP-binding</keyword>
<evidence type="ECO:0000256" key="5">
    <source>
        <dbReference type="ARBA" id="ARBA00022553"/>
    </source>
</evidence>
<evidence type="ECO:0000256" key="6">
    <source>
        <dbReference type="ARBA" id="ARBA00022679"/>
    </source>
</evidence>
<feature type="domain" description="HAMP" evidence="14">
    <location>
        <begin position="175"/>
        <end position="229"/>
    </location>
</feature>
<keyword evidence="12" id="KW-0812">Transmembrane</keyword>
<dbReference type="InterPro" id="IPR036097">
    <property type="entry name" value="HisK_dim/P_sf"/>
</dbReference>
<feature type="domain" description="Histidine kinase" evidence="13">
    <location>
        <begin position="237"/>
        <end position="446"/>
    </location>
</feature>
<evidence type="ECO:0000256" key="12">
    <source>
        <dbReference type="SAM" id="Phobius"/>
    </source>
</evidence>
<comment type="subcellular location">
    <subcellularLocation>
        <location evidence="2">Cell membrane</location>
        <topology evidence="2">Multi-pass membrane protein</topology>
    </subcellularLocation>
</comment>
<dbReference type="Pfam" id="PF02518">
    <property type="entry name" value="HATPase_c"/>
    <property type="match status" value="1"/>
</dbReference>
<protein>
    <recommendedName>
        <fullName evidence="3">histidine kinase</fullName>
        <ecNumber evidence="3">2.7.13.3</ecNumber>
    </recommendedName>
</protein>
<dbReference type="Gene3D" id="3.30.565.10">
    <property type="entry name" value="Histidine kinase-like ATPase, C-terminal domain"/>
    <property type="match status" value="1"/>
</dbReference>
<accession>A0A2S7N2N8</accession>
<keyword evidence="7" id="KW-0547">Nucleotide-binding</keyword>
<dbReference type="InterPro" id="IPR036890">
    <property type="entry name" value="HATPase_C_sf"/>
</dbReference>
<dbReference type="SMART" id="SM00388">
    <property type="entry name" value="HisKA"/>
    <property type="match status" value="1"/>
</dbReference>
<evidence type="ECO:0000259" key="13">
    <source>
        <dbReference type="PROSITE" id="PS50109"/>
    </source>
</evidence>
<keyword evidence="4" id="KW-1003">Cell membrane</keyword>
<keyword evidence="12" id="KW-1133">Transmembrane helix</keyword>
<evidence type="ECO:0000256" key="4">
    <source>
        <dbReference type="ARBA" id="ARBA00022475"/>
    </source>
</evidence>
<sequence>MKLQTRINLLSTVLTLFIFLISFTGIYYLYKYLAYDTEYHRLQMDGDEMLAAISELESAANIDTLLRSYIPQNGMIYIKDEKDEAILRLQATSTADKMEYAIEEGGKYTVSEWEGELVMAVRYPMVWPDQSVVDVHLVQPLQEVSANMAILKWILILITLLAIIPIYLASQLLVRLIVLPIQRLTSTMRRNISQARYDKLEAPDDKKGEIAEMTYTYNSLMDKLKDSYNKQQQFVGNASHELKTPLTIIESYAKLLKRRGFENEEINREALEAITSQTAQMKVMMEQMLELARANETLQLKWETITTTELLTSIIESYRKAYKREVNLYGEVFTFKTDVSKLRQIIFILLDNARQYSEGKIDITVMNGTGITIQVCDYGIGIKEEDIPYIFDRFYRVNKDRNRQTGGTGLGLAIAKDFAELLGGTITVESKIGEGTLFTIMLPKGEESNE</sequence>
<dbReference type="CDD" id="cd00082">
    <property type="entry name" value="HisKA"/>
    <property type="match status" value="1"/>
</dbReference>
<dbReference type="SUPFAM" id="SSF55874">
    <property type="entry name" value="ATPase domain of HSP90 chaperone/DNA topoisomerase II/histidine kinase"/>
    <property type="match status" value="1"/>
</dbReference>
<dbReference type="PROSITE" id="PS50109">
    <property type="entry name" value="HIS_KIN"/>
    <property type="match status" value="1"/>
</dbReference>
<dbReference type="PANTHER" id="PTHR45453">
    <property type="entry name" value="PHOSPHATE REGULON SENSOR PROTEIN PHOR"/>
    <property type="match status" value="1"/>
</dbReference>
<dbReference type="AlphaFoldDB" id="A0A2S7N2N8"/>
<evidence type="ECO:0000256" key="1">
    <source>
        <dbReference type="ARBA" id="ARBA00000085"/>
    </source>
</evidence>
<dbReference type="SUPFAM" id="SSF47384">
    <property type="entry name" value="Homodimeric domain of signal transducing histidine kinase"/>
    <property type="match status" value="1"/>
</dbReference>
<dbReference type="GO" id="GO:0005886">
    <property type="term" value="C:plasma membrane"/>
    <property type="evidence" value="ECO:0007669"/>
    <property type="project" value="UniProtKB-SubCell"/>
</dbReference>
<keyword evidence="10" id="KW-0902">Two-component regulatory system</keyword>
<dbReference type="Gene3D" id="1.10.287.130">
    <property type="match status" value="1"/>
</dbReference>
<dbReference type="InterPro" id="IPR005467">
    <property type="entry name" value="His_kinase_dom"/>
</dbReference>
<dbReference type="PRINTS" id="PR00344">
    <property type="entry name" value="BCTRLSENSOR"/>
</dbReference>
<dbReference type="EMBL" id="PKOZ01000002">
    <property type="protein sequence ID" value="PQD96294.1"/>
    <property type="molecule type" value="Genomic_DNA"/>
</dbReference>
<organism evidence="15 16">
    <name type="scientific">Pradoshia eiseniae</name>
    <dbReference type="NCBI Taxonomy" id="2064768"/>
    <lineage>
        <taxon>Bacteria</taxon>
        <taxon>Bacillati</taxon>
        <taxon>Bacillota</taxon>
        <taxon>Bacilli</taxon>
        <taxon>Bacillales</taxon>
        <taxon>Bacillaceae</taxon>
        <taxon>Pradoshia</taxon>
    </lineage>
</organism>
<feature type="transmembrane region" description="Helical" evidence="12">
    <location>
        <begin position="7"/>
        <end position="30"/>
    </location>
</feature>
<dbReference type="OrthoDB" id="9786919at2"/>
<proteinExistence type="predicted"/>
<dbReference type="GO" id="GO:0016036">
    <property type="term" value="P:cellular response to phosphate starvation"/>
    <property type="evidence" value="ECO:0007669"/>
    <property type="project" value="TreeGrafter"/>
</dbReference>
<dbReference type="SMART" id="SM00387">
    <property type="entry name" value="HATPase_c"/>
    <property type="match status" value="1"/>
</dbReference>
<dbReference type="InterPro" id="IPR003661">
    <property type="entry name" value="HisK_dim/P_dom"/>
</dbReference>